<feature type="transmembrane region" description="Helical" evidence="6">
    <location>
        <begin position="133"/>
        <end position="155"/>
    </location>
</feature>
<feature type="transmembrane region" description="Helical" evidence="6">
    <location>
        <begin position="167"/>
        <end position="190"/>
    </location>
</feature>
<dbReference type="AlphaFoldDB" id="A0A368KWG0"/>
<evidence type="ECO:0000256" key="4">
    <source>
        <dbReference type="ARBA" id="ARBA00022989"/>
    </source>
</evidence>
<comment type="caution">
    <text evidence="7">The sequence shown here is derived from an EMBL/GenBank/DDBJ whole genome shotgun (WGS) entry which is preliminary data.</text>
</comment>
<dbReference type="Proteomes" id="UP000253562">
    <property type="component" value="Unassembled WGS sequence"/>
</dbReference>
<evidence type="ECO:0000313" key="7">
    <source>
        <dbReference type="EMBL" id="RCS53061.1"/>
    </source>
</evidence>
<sequence>MSAASGVDPSSETVDVPTYRTTTLAESMLLLALLTVVQRGVGFVRGVLFCRWLNADQLGLWDLTFGFLMLAGPLVVLGIPGSFGRYVEHFRQKGQLRTFLLRTTIATIVLSSIGCLLLWLFHREAAMVLFNDASLASMIPLVALTLTAVIGFNYFVELFIAMRQMRIVSAMQFLNSVLFAAIGLGLLLTYETSARSVIMAYGISCA</sequence>
<reference evidence="7 8" key="1">
    <citation type="submission" date="2018-07" db="EMBL/GenBank/DDBJ databases">
        <title>Comparative genomes isolates from brazilian mangrove.</title>
        <authorList>
            <person name="De Araujo J.E."/>
            <person name="Taketani R.G."/>
            <person name="Silva M.C.P."/>
            <person name="Lourenco M.V."/>
            <person name="Oliveira V.M."/>
            <person name="Andreote F.D."/>
        </authorList>
    </citation>
    <scope>NUCLEOTIDE SEQUENCE [LARGE SCALE GENOMIC DNA]</scope>
    <source>
        <strain evidence="7 8">HEX PRIS-MGV</strain>
    </source>
</reference>
<evidence type="ECO:0000256" key="6">
    <source>
        <dbReference type="SAM" id="Phobius"/>
    </source>
</evidence>
<dbReference type="GO" id="GO:0005886">
    <property type="term" value="C:plasma membrane"/>
    <property type="evidence" value="ECO:0007669"/>
    <property type="project" value="UniProtKB-SubCell"/>
</dbReference>
<feature type="transmembrane region" description="Helical" evidence="6">
    <location>
        <begin position="60"/>
        <end position="79"/>
    </location>
</feature>
<dbReference type="PANTHER" id="PTHR30250:SF11">
    <property type="entry name" value="O-ANTIGEN TRANSPORTER-RELATED"/>
    <property type="match status" value="1"/>
</dbReference>
<evidence type="ECO:0000256" key="5">
    <source>
        <dbReference type="ARBA" id="ARBA00023136"/>
    </source>
</evidence>
<dbReference type="Pfam" id="PF01943">
    <property type="entry name" value="Polysacc_synt"/>
    <property type="match status" value="1"/>
</dbReference>
<dbReference type="EMBL" id="QPEX01000011">
    <property type="protein sequence ID" value="RCS53061.1"/>
    <property type="molecule type" value="Genomic_DNA"/>
</dbReference>
<protein>
    <recommendedName>
        <fullName evidence="9">Lipopolysaccharide biosynthesis protein</fullName>
    </recommendedName>
</protein>
<keyword evidence="4 6" id="KW-1133">Transmembrane helix</keyword>
<dbReference type="InterPro" id="IPR050833">
    <property type="entry name" value="Poly_Biosynth_Transport"/>
</dbReference>
<proteinExistence type="predicted"/>
<organism evidence="7 8">
    <name type="scientific">Bremerella cremea</name>
    <dbReference type="NCBI Taxonomy" id="1031537"/>
    <lineage>
        <taxon>Bacteria</taxon>
        <taxon>Pseudomonadati</taxon>
        <taxon>Planctomycetota</taxon>
        <taxon>Planctomycetia</taxon>
        <taxon>Pirellulales</taxon>
        <taxon>Pirellulaceae</taxon>
        <taxon>Bremerella</taxon>
    </lineage>
</organism>
<feature type="non-terminal residue" evidence="7">
    <location>
        <position position="206"/>
    </location>
</feature>
<evidence type="ECO:0000256" key="1">
    <source>
        <dbReference type="ARBA" id="ARBA00004651"/>
    </source>
</evidence>
<dbReference type="PANTHER" id="PTHR30250">
    <property type="entry name" value="PST FAMILY PREDICTED COLANIC ACID TRANSPORTER"/>
    <property type="match status" value="1"/>
</dbReference>
<keyword evidence="2" id="KW-1003">Cell membrane</keyword>
<evidence type="ECO:0008006" key="9">
    <source>
        <dbReference type="Google" id="ProtNLM"/>
    </source>
</evidence>
<name>A0A368KWG0_9BACT</name>
<gene>
    <name evidence="7" type="ORF">DTL42_09645</name>
</gene>
<keyword evidence="5 6" id="KW-0472">Membrane</keyword>
<evidence type="ECO:0000313" key="8">
    <source>
        <dbReference type="Proteomes" id="UP000253562"/>
    </source>
</evidence>
<dbReference type="InterPro" id="IPR002797">
    <property type="entry name" value="Polysacc_synth"/>
</dbReference>
<keyword evidence="3 6" id="KW-0812">Transmembrane</keyword>
<evidence type="ECO:0000256" key="2">
    <source>
        <dbReference type="ARBA" id="ARBA00022475"/>
    </source>
</evidence>
<comment type="subcellular location">
    <subcellularLocation>
        <location evidence="1">Cell membrane</location>
        <topology evidence="1">Multi-pass membrane protein</topology>
    </subcellularLocation>
</comment>
<feature type="transmembrane region" description="Helical" evidence="6">
    <location>
        <begin position="99"/>
        <end position="121"/>
    </location>
</feature>
<evidence type="ECO:0000256" key="3">
    <source>
        <dbReference type="ARBA" id="ARBA00022692"/>
    </source>
</evidence>
<dbReference type="RefSeq" id="WP_147274219.1">
    <property type="nucleotide sequence ID" value="NZ_QPEX01000011.1"/>
</dbReference>
<accession>A0A368KWG0</accession>
<dbReference type="OrthoDB" id="256720at2"/>
<feature type="transmembrane region" description="Helical" evidence="6">
    <location>
        <begin position="28"/>
        <end position="48"/>
    </location>
</feature>